<dbReference type="Proteomes" id="UP001279642">
    <property type="component" value="Unassembled WGS sequence"/>
</dbReference>
<accession>A0ABU5ECU2</accession>
<feature type="transmembrane region" description="Helical" evidence="1">
    <location>
        <begin position="41"/>
        <end position="60"/>
    </location>
</feature>
<feature type="domain" description="EamA" evidence="2">
    <location>
        <begin position="10"/>
        <end position="143"/>
    </location>
</feature>
<keyword evidence="1" id="KW-0472">Membrane</keyword>
<feature type="transmembrane region" description="Helical" evidence="1">
    <location>
        <begin position="277"/>
        <end position="297"/>
    </location>
</feature>
<feature type="transmembrane region" description="Helical" evidence="1">
    <location>
        <begin position="72"/>
        <end position="90"/>
    </location>
</feature>
<sequence>MAASRRQYWAGLCLILLACASLSIISTFAKLAYESGATPTTLVWMRFASFVVVIGAYHLIRRRRLRLTTRQLCGAGIMAIGMLMNSIGYLGSVAYISVGLQVVLFYTFPIITMLLSLAIRSEKPSVTKIACMFAAFGGVVLASSQSIGSASDWRGVVLVLMGATGLAIAVVSGNRAMRGASPLTMNLWMNVWMALIFSGLIAVPGMGSLLGDFVLPAGGLAWFGAIAASACYILGFSTFFIAVQLLPPSQTGIMMNLEPFIATISAMLILHEPTHPTQWIGMSVILGALALSSLLGAGRG</sequence>
<feature type="transmembrane region" description="Helical" evidence="1">
    <location>
        <begin position="129"/>
        <end position="147"/>
    </location>
</feature>
<feature type="transmembrane region" description="Helical" evidence="1">
    <location>
        <begin position="191"/>
        <end position="210"/>
    </location>
</feature>
<feature type="transmembrane region" description="Helical" evidence="1">
    <location>
        <begin position="7"/>
        <end position="29"/>
    </location>
</feature>
<dbReference type="SUPFAM" id="SSF103481">
    <property type="entry name" value="Multidrug resistance efflux transporter EmrE"/>
    <property type="match status" value="2"/>
</dbReference>
<feature type="transmembrane region" description="Helical" evidence="1">
    <location>
        <begin position="96"/>
        <end position="117"/>
    </location>
</feature>
<gene>
    <name evidence="3" type="ORF">SMD27_12765</name>
</gene>
<keyword evidence="1" id="KW-0812">Transmembrane</keyword>
<reference evidence="3 4" key="1">
    <citation type="journal article" date="2016" name="Antonie Van Leeuwenhoek">
        <title>Dongia soli sp. nov., isolated from soil from Dokdo, Korea.</title>
        <authorList>
            <person name="Kim D.U."/>
            <person name="Lee H."/>
            <person name="Kim H."/>
            <person name="Kim S.G."/>
            <person name="Ka J.O."/>
        </authorList>
    </citation>
    <scope>NUCLEOTIDE SEQUENCE [LARGE SCALE GENOMIC DNA]</scope>
    <source>
        <strain evidence="3 4">D78</strain>
    </source>
</reference>
<dbReference type="InterPro" id="IPR037185">
    <property type="entry name" value="EmrE-like"/>
</dbReference>
<name>A0ABU5ECU2_9PROT</name>
<feature type="transmembrane region" description="Helical" evidence="1">
    <location>
        <begin position="253"/>
        <end position="271"/>
    </location>
</feature>
<dbReference type="Pfam" id="PF00892">
    <property type="entry name" value="EamA"/>
    <property type="match status" value="2"/>
</dbReference>
<keyword evidence="1" id="KW-1133">Transmembrane helix</keyword>
<feature type="transmembrane region" description="Helical" evidence="1">
    <location>
        <begin position="153"/>
        <end position="171"/>
    </location>
</feature>
<dbReference type="RefSeq" id="WP_320508786.1">
    <property type="nucleotide sequence ID" value="NZ_JAXCLW010000003.1"/>
</dbReference>
<organism evidence="3 4">
    <name type="scientific">Dongia soli</name>
    <dbReference type="NCBI Taxonomy" id="600628"/>
    <lineage>
        <taxon>Bacteria</taxon>
        <taxon>Pseudomonadati</taxon>
        <taxon>Pseudomonadota</taxon>
        <taxon>Alphaproteobacteria</taxon>
        <taxon>Rhodospirillales</taxon>
        <taxon>Dongiaceae</taxon>
        <taxon>Dongia</taxon>
    </lineage>
</organism>
<evidence type="ECO:0000259" key="2">
    <source>
        <dbReference type="Pfam" id="PF00892"/>
    </source>
</evidence>
<dbReference type="PANTHER" id="PTHR22911">
    <property type="entry name" value="ACYL-MALONYL CONDENSING ENZYME-RELATED"/>
    <property type="match status" value="1"/>
</dbReference>
<dbReference type="InterPro" id="IPR000620">
    <property type="entry name" value="EamA_dom"/>
</dbReference>
<evidence type="ECO:0000256" key="1">
    <source>
        <dbReference type="SAM" id="Phobius"/>
    </source>
</evidence>
<dbReference type="PROSITE" id="PS51257">
    <property type="entry name" value="PROKAR_LIPOPROTEIN"/>
    <property type="match status" value="1"/>
</dbReference>
<dbReference type="Gene3D" id="1.10.3730.20">
    <property type="match status" value="1"/>
</dbReference>
<keyword evidence="4" id="KW-1185">Reference proteome</keyword>
<dbReference type="EMBL" id="JAXCLW010000003">
    <property type="protein sequence ID" value="MDY0883717.1"/>
    <property type="molecule type" value="Genomic_DNA"/>
</dbReference>
<protein>
    <submittedName>
        <fullName evidence="3">DMT family transporter</fullName>
    </submittedName>
</protein>
<feature type="domain" description="EamA" evidence="2">
    <location>
        <begin position="154"/>
        <end position="293"/>
    </location>
</feature>
<evidence type="ECO:0000313" key="3">
    <source>
        <dbReference type="EMBL" id="MDY0883717.1"/>
    </source>
</evidence>
<proteinExistence type="predicted"/>
<evidence type="ECO:0000313" key="4">
    <source>
        <dbReference type="Proteomes" id="UP001279642"/>
    </source>
</evidence>
<comment type="caution">
    <text evidence="3">The sequence shown here is derived from an EMBL/GenBank/DDBJ whole genome shotgun (WGS) entry which is preliminary data.</text>
</comment>
<feature type="transmembrane region" description="Helical" evidence="1">
    <location>
        <begin position="222"/>
        <end position="246"/>
    </location>
</feature>